<feature type="compositionally biased region" description="Basic and acidic residues" evidence="14">
    <location>
        <begin position="502"/>
        <end position="511"/>
    </location>
</feature>
<feature type="transmembrane region" description="Helical" evidence="15">
    <location>
        <begin position="270"/>
        <end position="292"/>
    </location>
</feature>
<dbReference type="InterPro" id="IPR051562">
    <property type="entry name" value="Ascorbate-PTS_EIIC"/>
</dbReference>
<keyword evidence="9 15" id="KW-0472">Membrane</keyword>
<evidence type="ECO:0000256" key="6">
    <source>
        <dbReference type="ARBA" id="ARBA00022683"/>
    </source>
</evidence>
<evidence type="ECO:0000313" key="17">
    <source>
        <dbReference type="EMBL" id="OAX54195.1"/>
    </source>
</evidence>
<feature type="transmembrane region" description="Helical" evidence="15">
    <location>
        <begin position="97"/>
        <end position="116"/>
    </location>
</feature>
<organism evidence="16 18">
    <name type="scientific">Rothia kristinae</name>
    <dbReference type="NCBI Taxonomy" id="37923"/>
    <lineage>
        <taxon>Bacteria</taxon>
        <taxon>Bacillati</taxon>
        <taxon>Actinomycetota</taxon>
        <taxon>Actinomycetes</taxon>
        <taxon>Micrococcales</taxon>
        <taxon>Micrococcaceae</taxon>
        <taxon>Rothia</taxon>
    </lineage>
</organism>
<reference evidence="16 18" key="3">
    <citation type="submission" date="2016-06" db="EMBL/GenBank/DDBJ databases">
        <title>Identification of putative biosynthetic pathways for the production of bioactive secondary metabolites by the marine actinomycete Kocuria kristinae RUTW2-3.</title>
        <authorList>
            <person name="Waterworth S.C."/>
            <person name="Walmsley T.A."/>
            <person name="Matongo T."/>
            <person name="Davies-Coleman M.T."/>
            <person name="Dorrington R.A."/>
        </authorList>
    </citation>
    <scope>NUCLEOTIDE SEQUENCE [LARGE SCALE GENOMIC DNA]</scope>
    <source>
        <strain evidence="18">RuSp02-3</strain>
        <strain evidence="16">RUTW2-3</strain>
        <strain evidence="17 19">RUTW4-5</strain>
    </source>
</reference>
<sequence length="525" mass="53828">MNVLIAISQFIVNEILSVPAYLIGIITAVGLIALRKSAGQVVGGAIKAVLGFLLISAGATLVTASLDPLGTMIQGALGAQGVVPTNEAIAGIAQQEYGAQVSWLMILGFFVAILLARFTPLRYVFLTGHHLLFMATLITIVMASAGMPGTLVVCLGAVLLGILMVALPALAQPWTRKVTGDDSIAIGHFGTAGYIASGAVGRLVDPRGKSRSTEDIKVPEGLRFLRDSMVATALSMVVMYVIVAVIYLVRAGSETAFQAFDGGATDVGNYMMLSVTQGLQFGIAVAVILFGVRTILGELIPAFQGIAAKIVPGAIPALDAPIVFPYAQNAVLIGFLSSFAGGLIGLLLLGTVFGPMFGLALILPGLVPHFFTGGAAGVYGNATGGRRGAVAGAFVNGLLLTFLPALLLKVLGSFGSANTTFGDTDFGWFGILIGYGAKPGVVLGSIILIIIGLVLLGAAILVQKRLVDRPWDPAPARASAPGGDTAEITRDTAETGAPTARPETDAADRYPRIAPPAGAPTPPSA</sequence>
<feature type="compositionally biased region" description="Pro residues" evidence="14">
    <location>
        <begin position="513"/>
        <end position="525"/>
    </location>
</feature>
<feature type="transmembrane region" description="Helical" evidence="15">
    <location>
        <begin position="15"/>
        <end position="34"/>
    </location>
</feature>
<dbReference type="EMBL" id="LJBJ02000023">
    <property type="protein sequence ID" value="OAX51324.1"/>
    <property type="molecule type" value="Genomic_DNA"/>
</dbReference>
<feature type="transmembrane region" description="Helical" evidence="15">
    <location>
        <begin position="441"/>
        <end position="462"/>
    </location>
</feature>
<dbReference type="NCBIfam" id="NF009553">
    <property type="entry name" value="PRK12997.1-5"/>
    <property type="match status" value="1"/>
</dbReference>
<gene>
    <name evidence="17" type="ORF">A5N15_11250</name>
    <name evidence="16" type="ORF">AN277_0209345</name>
</gene>
<feature type="transmembrane region" description="Helical" evidence="15">
    <location>
        <begin position="229"/>
        <end position="250"/>
    </location>
</feature>
<evidence type="ECO:0000256" key="2">
    <source>
        <dbReference type="ARBA" id="ARBA00011738"/>
    </source>
</evidence>
<reference evidence="16" key="2">
    <citation type="submission" date="2016-04" db="EMBL/GenBank/DDBJ databases">
        <authorList>
            <person name="Evans L.H."/>
            <person name="Alamgir A."/>
            <person name="Owens N."/>
            <person name="Weber N.D."/>
            <person name="Virtaneva K."/>
            <person name="Barbian K."/>
            <person name="Babar A."/>
            <person name="Rosenke K."/>
        </authorList>
    </citation>
    <scope>NUCLEOTIDE SEQUENCE [LARGE SCALE GENOMIC DNA]</scope>
    <source>
        <strain evidence="16">RUTW2-3</strain>
    </source>
</reference>
<evidence type="ECO:0000256" key="12">
    <source>
        <dbReference type="ARBA" id="ARBA00039702"/>
    </source>
</evidence>
<keyword evidence="8 15" id="KW-1133">Transmembrane helix</keyword>
<comment type="subunit">
    <text evidence="2">Homodimer.</text>
</comment>
<evidence type="ECO:0000256" key="4">
    <source>
        <dbReference type="ARBA" id="ARBA00022475"/>
    </source>
</evidence>
<feature type="transmembrane region" description="Helical" evidence="15">
    <location>
        <begin position="123"/>
        <end position="143"/>
    </location>
</feature>
<proteinExistence type="inferred from homology"/>
<evidence type="ECO:0000313" key="16">
    <source>
        <dbReference type="EMBL" id="OAX51324.1"/>
    </source>
</evidence>
<dbReference type="Proteomes" id="UP000092021">
    <property type="component" value="Unassembled WGS sequence"/>
</dbReference>
<keyword evidence="3" id="KW-0813">Transport</keyword>
<dbReference type="InterPro" id="IPR004703">
    <property type="entry name" value="PTS_sugar-sp_permease"/>
</dbReference>
<dbReference type="Pfam" id="PF03611">
    <property type="entry name" value="EIIC-GAT"/>
    <property type="match status" value="1"/>
</dbReference>
<evidence type="ECO:0000313" key="19">
    <source>
        <dbReference type="Proteomes" id="UP000092021"/>
    </source>
</evidence>
<name>A0A199NZI7_9MICC</name>
<evidence type="ECO:0000256" key="1">
    <source>
        <dbReference type="ARBA" id="ARBA00004651"/>
    </source>
</evidence>
<keyword evidence="18" id="KW-1185">Reference proteome</keyword>
<evidence type="ECO:0000256" key="15">
    <source>
        <dbReference type="SAM" id="Phobius"/>
    </source>
</evidence>
<evidence type="ECO:0000313" key="18">
    <source>
        <dbReference type="Proteomes" id="UP000053171"/>
    </source>
</evidence>
<protein>
    <recommendedName>
        <fullName evidence="12">Ascorbate-specific PTS system EIIC component</fullName>
    </recommendedName>
    <alternativeName>
        <fullName evidence="13">Ascorbate-specific permease IIC component UlaA</fullName>
    </alternativeName>
</protein>
<evidence type="ECO:0000256" key="13">
    <source>
        <dbReference type="ARBA" id="ARBA00042859"/>
    </source>
</evidence>
<evidence type="ECO:0000256" key="9">
    <source>
        <dbReference type="ARBA" id="ARBA00023136"/>
    </source>
</evidence>
<accession>A0A199NZI7</accession>
<feature type="transmembrane region" description="Helical" evidence="15">
    <location>
        <begin position="330"/>
        <end position="350"/>
    </location>
</feature>
<dbReference type="AlphaFoldDB" id="A0A199NZI7"/>
<feature type="transmembrane region" description="Helical" evidence="15">
    <location>
        <begin position="391"/>
        <end position="411"/>
    </location>
</feature>
<comment type="caution">
    <text evidence="16">The sequence shown here is derived from an EMBL/GenBank/DDBJ whole genome shotgun (WGS) entry which is preliminary data.</text>
</comment>
<dbReference type="PANTHER" id="PTHR33843">
    <property type="entry name" value="ASCORBATE-SPECIFIC PTS SYSTEM EIIC COMPONENT"/>
    <property type="match status" value="1"/>
</dbReference>
<feature type="transmembrane region" description="Helical" evidence="15">
    <location>
        <begin position="149"/>
        <end position="170"/>
    </location>
</feature>
<evidence type="ECO:0000256" key="3">
    <source>
        <dbReference type="ARBA" id="ARBA00022448"/>
    </source>
</evidence>
<feature type="transmembrane region" description="Helical" evidence="15">
    <location>
        <begin position="356"/>
        <end position="379"/>
    </location>
</feature>
<evidence type="ECO:0000256" key="10">
    <source>
        <dbReference type="ARBA" id="ARBA00037387"/>
    </source>
</evidence>
<evidence type="ECO:0000256" key="7">
    <source>
        <dbReference type="ARBA" id="ARBA00022692"/>
    </source>
</evidence>
<dbReference type="Proteomes" id="UP000053171">
    <property type="component" value="Unassembled WGS sequence"/>
</dbReference>
<feature type="region of interest" description="Disordered" evidence="14">
    <location>
        <begin position="472"/>
        <end position="525"/>
    </location>
</feature>
<comment type="similarity">
    <text evidence="11">Belongs to the UlaA family.</text>
</comment>
<dbReference type="PANTHER" id="PTHR33843:SF4">
    <property type="entry name" value="ASCORBATE-SPECIFIC PTS SYSTEM EIIC COMPONENT"/>
    <property type="match status" value="1"/>
</dbReference>
<evidence type="ECO:0000256" key="11">
    <source>
        <dbReference type="ARBA" id="ARBA00038218"/>
    </source>
</evidence>
<keyword evidence="7 15" id="KW-0812">Transmembrane</keyword>
<evidence type="ECO:0000256" key="5">
    <source>
        <dbReference type="ARBA" id="ARBA00022597"/>
    </source>
</evidence>
<evidence type="ECO:0000256" key="14">
    <source>
        <dbReference type="SAM" id="MobiDB-lite"/>
    </source>
</evidence>
<comment type="function">
    <text evidence="10">The phosphoenolpyruvate-dependent sugar phosphotransferase system (sugar PTS), a major carbohydrate active transport system, catalyzes the phosphorylation of incoming sugar substrates concomitantly with their translocation across the cell membrane. The enzyme II UlaABC PTS system is involved in ascorbate transport.</text>
</comment>
<comment type="subcellular location">
    <subcellularLocation>
        <location evidence="1">Cell membrane</location>
        <topology evidence="1">Multi-pass membrane protein</topology>
    </subcellularLocation>
</comment>
<evidence type="ECO:0000256" key="8">
    <source>
        <dbReference type="ARBA" id="ARBA00022989"/>
    </source>
</evidence>
<dbReference type="RefSeq" id="WP_064725758.1">
    <property type="nucleotide sequence ID" value="NZ_LJBJ02000023.1"/>
</dbReference>
<keyword evidence="5" id="KW-0762">Sugar transport</keyword>
<reference evidence="18" key="1">
    <citation type="submission" date="2016-04" db="EMBL/GenBank/DDBJ databases">
        <authorList>
            <person name="Waterworth S."/>
            <person name="Matcher G."/>
        </authorList>
    </citation>
    <scope>NUCLEOTIDE SEQUENCE [LARGE SCALE GENOMIC DNA]</scope>
    <source>
        <strain evidence="18">RuSp02-3</strain>
    </source>
</reference>
<dbReference type="NCBIfam" id="NF006920">
    <property type="entry name" value="PRK09410.1-2"/>
    <property type="match status" value="1"/>
</dbReference>
<dbReference type="GO" id="GO:0009401">
    <property type="term" value="P:phosphoenolpyruvate-dependent sugar phosphotransferase system"/>
    <property type="evidence" value="ECO:0007669"/>
    <property type="project" value="UniProtKB-KW"/>
</dbReference>
<feature type="transmembrane region" description="Helical" evidence="15">
    <location>
        <begin position="41"/>
        <end position="62"/>
    </location>
</feature>
<dbReference type="GO" id="GO:0005886">
    <property type="term" value="C:plasma membrane"/>
    <property type="evidence" value="ECO:0007669"/>
    <property type="project" value="UniProtKB-SubCell"/>
</dbReference>
<dbReference type="EMBL" id="LWGZ01001009">
    <property type="protein sequence ID" value="OAX54195.1"/>
    <property type="molecule type" value="Genomic_DNA"/>
</dbReference>
<keyword evidence="6" id="KW-0598">Phosphotransferase system</keyword>
<keyword evidence="4" id="KW-1003">Cell membrane</keyword>